<proteinExistence type="predicted"/>
<protein>
    <submittedName>
        <fullName evidence="3">BRCA2</fullName>
    </submittedName>
</protein>
<keyword evidence="2" id="KW-1185">Reference proteome</keyword>
<dbReference type="WBParaSite" id="Csp11.Scaffold630.g20310.t2">
    <property type="protein sequence ID" value="Csp11.Scaffold630.g20310.t2"/>
    <property type="gene ID" value="Csp11.Scaffold630.g20310"/>
</dbReference>
<dbReference type="eggNOG" id="ENOG502RT8X">
    <property type="taxonomic scope" value="Eukaryota"/>
</dbReference>
<dbReference type="STRING" id="1561998.A0A1I7UXG1"/>
<reference evidence="3" key="1">
    <citation type="submission" date="2016-11" db="UniProtKB">
        <authorList>
            <consortium name="WormBaseParasite"/>
        </authorList>
    </citation>
    <scope>IDENTIFICATION</scope>
</reference>
<name>A0A1I7UXG1_9PELO</name>
<evidence type="ECO:0000256" key="1">
    <source>
        <dbReference type="SAM" id="MobiDB-lite"/>
    </source>
</evidence>
<organism evidence="2 3">
    <name type="scientific">Caenorhabditis tropicalis</name>
    <dbReference type="NCBI Taxonomy" id="1561998"/>
    <lineage>
        <taxon>Eukaryota</taxon>
        <taxon>Metazoa</taxon>
        <taxon>Ecdysozoa</taxon>
        <taxon>Nematoda</taxon>
        <taxon>Chromadorea</taxon>
        <taxon>Rhabditida</taxon>
        <taxon>Rhabditina</taxon>
        <taxon>Rhabditomorpha</taxon>
        <taxon>Rhabditoidea</taxon>
        <taxon>Rhabditidae</taxon>
        <taxon>Peloderinae</taxon>
        <taxon>Caenorhabditis</taxon>
    </lineage>
</organism>
<dbReference type="Proteomes" id="UP000095282">
    <property type="component" value="Unplaced"/>
</dbReference>
<accession>A0A1I7UXG1</accession>
<sequence length="336" mass="37213">MEFGAAVAYEKIDEKVQKTLEEAARVLKNMQIEDVDDSDVSVKNYNPVAGGPVVSSSSYESRRTISIESSHHSSTKQPRATIRTPRDTKKNRSLFFPEASIGAKPVSLLDSSKTEASEFITPTTGTSDSDGSIFFPKATYIPAEKRAAQIKETQTKATQVDSVHRMHIQKLGVEPLEDINQLKCRGFKKPKPTEEFPKASYHSGGKSPILAMSPVTSSIVSTTTTTESIPSDASSILMYQPIDFVSTDGRYHLTLQAKEKQRKVSKKVEEEEEFPIIPKQLQSSTKLKTAEKHRTKFSSKITIGDFLIDISGIFNGRSMKKKDLSKLIINGQSYSI</sequence>
<evidence type="ECO:0000313" key="3">
    <source>
        <dbReference type="WBParaSite" id="Csp11.Scaffold630.g20310.t2"/>
    </source>
</evidence>
<feature type="compositionally biased region" description="Basic and acidic residues" evidence="1">
    <location>
        <begin position="60"/>
        <end position="71"/>
    </location>
</feature>
<evidence type="ECO:0000313" key="2">
    <source>
        <dbReference type="Proteomes" id="UP000095282"/>
    </source>
</evidence>
<dbReference type="AlphaFoldDB" id="A0A1I7UXG1"/>
<feature type="region of interest" description="Disordered" evidence="1">
    <location>
        <begin position="41"/>
        <end position="89"/>
    </location>
</feature>